<name>A0A9P6XYW3_9FUNG</name>
<gene>
    <name evidence="1" type="ORF">G6F50_015267</name>
</gene>
<organism evidence="1 2">
    <name type="scientific">Rhizopus delemar</name>
    <dbReference type="NCBI Taxonomy" id="936053"/>
    <lineage>
        <taxon>Eukaryota</taxon>
        <taxon>Fungi</taxon>
        <taxon>Fungi incertae sedis</taxon>
        <taxon>Mucoromycota</taxon>
        <taxon>Mucoromycotina</taxon>
        <taxon>Mucoromycetes</taxon>
        <taxon>Mucorales</taxon>
        <taxon>Mucorineae</taxon>
        <taxon>Rhizopodaceae</taxon>
        <taxon>Rhizopus</taxon>
    </lineage>
</organism>
<dbReference type="Proteomes" id="UP000740926">
    <property type="component" value="Unassembled WGS sequence"/>
</dbReference>
<accession>A0A9P6XYW3</accession>
<protein>
    <submittedName>
        <fullName evidence="1">Uncharacterized protein</fullName>
    </submittedName>
</protein>
<sequence length="187" mass="20635">MARHGEVDLDRTALPVTANGVLQGVFHLRAVKRTFSGGNFEFAAGAAQAFHQRLFGRIPDFVRADALFRTRSDLIQHFGKAEVAIDLLQQGREVGALVLELFFGTENVAVVLREAAHAHHAVQRTRGFVAVALAEFAVAQRQFAVGMQAGIEDLHVARAVHRLQALSQWPVFFHNDRSRICGALTSW</sequence>
<dbReference type="AlphaFoldDB" id="A0A9P6XYW3"/>
<evidence type="ECO:0000313" key="1">
    <source>
        <dbReference type="EMBL" id="KAG1535596.1"/>
    </source>
</evidence>
<comment type="caution">
    <text evidence="1">The sequence shown here is derived from an EMBL/GenBank/DDBJ whole genome shotgun (WGS) entry which is preliminary data.</text>
</comment>
<proteinExistence type="predicted"/>
<evidence type="ECO:0000313" key="2">
    <source>
        <dbReference type="Proteomes" id="UP000740926"/>
    </source>
</evidence>
<reference evidence="1 2" key="1">
    <citation type="journal article" date="2020" name="Microb. Genom.">
        <title>Genetic diversity of clinical and environmental Mucorales isolates obtained from an investigation of mucormycosis cases among solid organ transplant recipients.</title>
        <authorList>
            <person name="Nguyen M.H."/>
            <person name="Kaul D."/>
            <person name="Muto C."/>
            <person name="Cheng S.J."/>
            <person name="Richter R.A."/>
            <person name="Bruno V.M."/>
            <person name="Liu G."/>
            <person name="Beyhan S."/>
            <person name="Sundermann A.J."/>
            <person name="Mounaud S."/>
            <person name="Pasculle A.W."/>
            <person name="Nierman W.C."/>
            <person name="Driscoll E."/>
            <person name="Cumbie R."/>
            <person name="Clancy C.J."/>
            <person name="Dupont C.L."/>
        </authorList>
    </citation>
    <scope>NUCLEOTIDE SEQUENCE [LARGE SCALE GENOMIC DNA]</scope>
    <source>
        <strain evidence="1 2">GL24</strain>
    </source>
</reference>
<keyword evidence="2" id="KW-1185">Reference proteome</keyword>
<dbReference type="EMBL" id="JAANIU010008202">
    <property type="protein sequence ID" value="KAG1535596.1"/>
    <property type="molecule type" value="Genomic_DNA"/>
</dbReference>